<feature type="region of interest" description="Disordered" evidence="1">
    <location>
        <begin position="52"/>
        <end position="81"/>
    </location>
</feature>
<dbReference type="Proteomes" id="UP000054567">
    <property type="component" value="Unassembled WGS sequence"/>
</dbReference>
<gene>
    <name evidence="2" type="ORF">CPAG_05663</name>
</gene>
<proteinExistence type="predicted"/>
<feature type="compositionally biased region" description="Basic residues" evidence="1">
    <location>
        <begin position="53"/>
        <end position="74"/>
    </location>
</feature>
<dbReference type="EMBL" id="DS268111">
    <property type="protein sequence ID" value="KMM69346.1"/>
    <property type="molecule type" value="Genomic_DNA"/>
</dbReference>
<reference evidence="3" key="3">
    <citation type="journal article" date="2010" name="Genome Res.">
        <title>Population genomic sequencing of Coccidioides fungi reveals recent hybridization and transposon control.</title>
        <authorList>
            <person name="Neafsey D.E."/>
            <person name="Barker B.M."/>
            <person name="Sharpton T.J."/>
            <person name="Stajich J.E."/>
            <person name="Park D.J."/>
            <person name="Whiston E."/>
            <person name="Hung C.-Y."/>
            <person name="McMahan C."/>
            <person name="White J."/>
            <person name="Sykes S."/>
            <person name="Heiman D."/>
            <person name="Young S."/>
            <person name="Zeng Q."/>
            <person name="Abouelleil A."/>
            <person name="Aftuck L."/>
            <person name="Bessette D."/>
            <person name="Brown A."/>
            <person name="FitzGerald M."/>
            <person name="Lui A."/>
            <person name="Macdonald J.P."/>
            <person name="Priest M."/>
            <person name="Orbach M.J."/>
            <person name="Galgiani J.N."/>
            <person name="Kirkland T.N."/>
            <person name="Cole G.T."/>
            <person name="Birren B.W."/>
            <person name="Henn M.R."/>
            <person name="Taylor J.W."/>
            <person name="Rounsley S.D."/>
        </authorList>
    </citation>
    <scope>NUCLEOTIDE SEQUENCE [LARGE SCALE GENOMIC DNA]</scope>
    <source>
        <strain evidence="3">RMSCC 3488</strain>
    </source>
</reference>
<dbReference type="VEuPathDB" id="FungiDB:CPAG_05663"/>
<evidence type="ECO:0000313" key="2">
    <source>
        <dbReference type="EMBL" id="KMM69346.1"/>
    </source>
</evidence>
<protein>
    <submittedName>
        <fullName evidence="2">Uncharacterized protein</fullName>
    </submittedName>
</protein>
<evidence type="ECO:0000313" key="3">
    <source>
        <dbReference type="Proteomes" id="UP000054567"/>
    </source>
</evidence>
<evidence type="ECO:0000256" key="1">
    <source>
        <dbReference type="SAM" id="MobiDB-lite"/>
    </source>
</evidence>
<name>A0A0J6F8K2_COCPO</name>
<sequence length="111" mass="12465">MSWLLYSRCEHPPGDQGQGGDLSPGALVRIYNYPEPKCKQSKPLVSLTLNVLTKRRRAQPQRNRRRTKKRRSKKVTGDNQPIDRLWAAAAAATRSLGAGTRVRRLTSFHGG</sequence>
<reference evidence="2 3" key="1">
    <citation type="submission" date="2007-06" db="EMBL/GenBank/DDBJ databases">
        <title>The Genome Sequence of Coccidioides posadasii RMSCC_3488.</title>
        <authorList>
            <consortium name="Coccidioides Genome Resources Consortium"/>
            <consortium name="The Broad Institute Genome Sequencing Platform"/>
            <person name="Henn M.R."/>
            <person name="Sykes S."/>
            <person name="Young S."/>
            <person name="Jaffe D."/>
            <person name="Berlin A."/>
            <person name="Alvarez P."/>
            <person name="Butler J."/>
            <person name="Gnerre S."/>
            <person name="Grabherr M."/>
            <person name="Mauceli E."/>
            <person name="Brockman W."/>
            <person name="Kodira C."/>
            <person name="Alvarado L."/>
            <person name="Zeng Q."/>
            <person name="Crawford M."/>
            <person name="Antoine C."/>
            <person name="Devon K."/>
            <person name="Galgiani J."/>
            <person name="Orsborn K."/>
            <person name="Lewis M.L."/>
            <person name="Nusbaum C."/>
            <person name="Galagan J."/>
            <person name="Birren B."/>
        </authorList>
    </citation>
    <scope>NUCLEOTIDE SEQUENCE [LARGE SCALE GENOMIC DNA]</scope>
    <source>
        <strain evidence="2 3">RMSCC 3488</strain>
    </source>
</reference>
<dbReference type="AlphaFoldDB" id="A0A0J6F8K2"/>
<organism evidence="2 3">
    <name type="scientific">Coccidioides posadasii RMSCC 3488</name>
    <dbReference type="NCBI Taxonomy" id="454284"/>
    <lineage>
        <taxon>Eukaryota</taxon>
        <taxon>Fungi</taxon>
        <taxon>Dikarya</taxon>
        <taxon>Ascomycota</taxon>
        <taxon>Pezizomycotina</taxon>
        <taxon>Eurotiomycetes</taxon>
        <taxon>Eurotiomycetidae</taxon>
        <taxon>Onygenales</taxon>
        <taxon>Onygenaceae</taxon>
        <taxon>Coccidioides</taxon>
    </lineage>
</organism>
<accession>A0A0J6F8K2</accession>
<reference evidence="3" key="2">
    <citation type="journal article" date="2009" name="Genome Res.">
        <title>Comparative genomic analyses of the human fungal pathogens Coccidioides and their relatives.</title>
        <authorList>
            <person name="Sharpton T.J."/>
            <person name="Stajich J.E."/>
            <person name="Rounsley S.D."/>
            <person name="Gardner M.J."/>
            <person name="Wortman J.R."/>
            <person name="Jordar V.S."/>
            <person name="Maiti R."/>
            <person name="Kodira C.D."/>
            <person name="Neafsey D.E."/>
            <person name="Zeng Q."/>
            <person name="Hung C.-Y."/>
            <person name="McMahan C."/>
            <person name="Muszewska A."/>
            <person name="Grynberg M."/>
            <person name="Mandel M.A."/>
            <person name="Kellner E.M."/>
            <person name="Barker B.M."/>
            <person name="Galgiani J.N."/>
            <person name="Orbach M.J."/>
            <person name="Kirkland T.N."/>
            <person name="Cole G.T."/>
            <person name="Henn M.R."/>
            <person name="Birren B.W."/>
            <person name="Taylor J.W."/>
        </authorList>
    </citation>
    <scope>NUCLEOTIDE SEQUENCE [LARGE SCALE GENOMIC DNA]</scope>
    <source>
        <strain evidence="3">RMSCC 3488</strain>
    </source>
</reference>